<evidence type="ECO:0000256" key="2">
    <source>
        <dbReference type="SAM" id="MobiDB-lite"/>
    </source>
</evidence>
<evidence type="ECO:0000313" key="4">
    <source>
        <dbReference type="Proteomes" id="UP000284842"/>
    </source>
</evidence>
<sequence>MRPLIRCRWGTDCRNRPHGTCTFVHPDEPEYQTSRESSYMARTDIQSAYLAEAKQRPFSGFDRQRAQTKENPSGISAGNRTWGNPPTRSNTTGSSRPHSGSGDWGQQASGNADGGWNTFKEKRRSSGQIADTPGASSSSSTSMWPTSWDAAPTPASPTGPSNAALGGWGAKPWNQSPQHHSSGGLENTERGVDAGTQLSETKQNEGNPWGNWGAPKSDDVSKNANSSNVGWGSFIPSEPTDTTAFVDKGKGRANEHMQSPASPAPPVSSYPTPARPAPSTNSVPFVVPPIPSRKPRVSSNLVPDELKTPVSVPQPTRQRHAANESKMKEVLLRKEAEARRKAQSRPPDYYKGPEGRRRLYAHLIRVMVSTASVYSRMKRAETYYQQVRTMMASPQYGRLTMKTRSMFNTIQKDAKRALSVLETVFQDNIEELAIIPDFRDKKAKQHDPRKLVEKVISYTAELQEWFQALALESRVSVEKPVAPKPPKKQVLKVSTTFENPPASVPPTPSSSTLTPKSLYQRGDWTWNEIKATLALMQSRFQETDEEIHSNLPAFSDEEYREDLAREIDQRIQEIIGDGLLDSEEEEEGAEDDENEEEGELEDENAKKEKEIAEMKRLQLFRFQFVKAVVHMHETLEQIDDRFREDIKDLGQLLIASNDLKIELNAWRNQRQEMESVCTKAHEKLSEMETWNMQATDQLETLKEKARQLTELRDQVTKPEPPATPQFDFNELLDYIRPLMQQRVRQEVEPALEKLLNLTVQYQQDMSVKVDELVQPAKESTNKLVANIKSSTST</sequence>
<dbReference type="AlphaFoldDB" id="A0A409YG39"/>
<dbReference type="OrthoDB" id="6017at2759"/>
<dbReference type="InParanoid" id="A0A409YG39"/>
<evidence type="ECO:0000256" key="1">
    <source>
        <dbReference type="SAM" id="Coils"/>
    </source>
</evidence>
<proteinExistence type="predicted"/>
<feature type="compositionally biased region" description="Polar residues" evidence="2">
    <location>
        <begin position="69"/>
        <end position="110"/>
    </location>
</feature>
<accession>A0A409YG39</accession>
<protein>
    <submittedName>
        <fullName evidence="3">Uncharacterized protein</fullName>
    </submittedName>
</protein>
<comment type="caution">
    <text evidence="3">The sequence shown here is derived from an EMBL/GenBank/DDBJ whole genome shotgun (WGS) entry which is preliminary data.</text>
</comment>
<feature type="region of interest" description="Disordered" evidence="2">
    <location>
        <begin position="55"/>
        <end position="325"/>
    </location>
</feature>
<feature type="coiled-coil region" evidence="1">
    <location>
        <begin position="656"/>
        <end position="714"/>
    </location>
</feature>
<keyword evidence="4" id="KW-1185">Reference proteome</keyword>
<feature type="compositionally biased region" description="Polar residues" evidence="2">
    <location>
        <begin position="173"/>
        <end position="185"/>
    </location>
</feature>
<organism evidence="3 4">
    <name type="scientific">Panaeolus cyanescens</name>
    <dbReference type="NCBI Taxonomy" id="181874"/>
    <lineage>
        <taxon>Eukaryota</taxon>
        <taxon>Fungi</taxon>
        <taxon>Dikarya</taxon>
        <taxon>Basidiomycota</taxon>
        <taxon>Agaricomycotina</taxon>
        <taxon>Agaricomycetes</taxon>
        <taxon>Agaricomycetidae</taxon>
        <taxon>Agaricales</taxon>
        <taxon>Agaricineae</taxon>
        <taxon>Galeropsidaceae</taxon>
        <taxon>Panaeolus</taxon>
    </lineage>
</organism>
<dbReference type="EMBL" id="NHTK01001202">
    <property type="protein sequence ID" value="PPR01935.1"/>
    <property type="molecule type" value="Genomic_DNA"/>
</dbReference>
<evidence type="ECO:0000313" key="3">
    <source>
        <dbReference type="EMBL" id="PPR01935.1"/>
    </source>
</evidence>
<feature type="region of interest" description="Disordered" evidence="2">
    <location>
        <begin position="576"/>
        <end position="606"/>
    </location>
</feature>
<feature type="compositionally biased region" description="Pro residues" evidence="2">
    <location>
        <begin position="262"/>
        <end position="276"/>
    </location>
</feature>
<dbReference type="Proteomes" id="UP000284842">
    <property type="component" value="Unassembled WGS sequence"/>
</dbReference>
<reference evidence="3 4" key="1">
    <citation type="journal article" date="2018" name="Evol. Lett.">
        <title>Horizontal gene cluster transfer increased hallucinogenic mushroom diversity.</title>
        <authorList>
            <person name="Reynolds H.T."/>
            <person name="Vijayakumar V."/>
            <person name="Gluck-Thaler E."/>
            <person name="Korotkin H.B."/>
            <person name="Matheny P.B."/>
            <person name="Slot J.C."/>
        </authorList>
    </citation>
    <scope>NUCLEOTIDE SEQUENCE [LARGE SCALE GENOMIC DNA]</scope>
    <source>
        <strain evidence="3 4">2629</strain>
    </source>
</reference>
<feature type="compositionally biased region" description="Polar residues" evidence="2">
    <location>
        <begin position="196"/>
        <end position="206"/>
    </location>
</feature>
<feature type="compositionally biased region" description="Low complexity" evidence="2">
    <location>
        <begin position="136"/>
        <end position="164"/>
    </location>
</feature>
<feature type="compositionally biased region" description="Acidic residues" evidence="2">
    <location>
        <begin position="580"/>
        <end position="602"/>
    </location>
</feature>
<name>A0A409YG39_9AGAR</name>
<gene>
    <name evidence="3" type="ORF">CVT24_001273</name>
</gene>
<dbReference type="STRING" id="181874.A0A409YG39"/>
<keyword evidence="1" id="KW-0175">Coiled coil</keyword>